<dbReference type="SUPFAM" id="SSF53335">
    <property type="entry name" value="S-adenosyl-L-methionine-dependent methyltransferases"/>
    <property type="match status" value="1"/>
</dbReference>
<keyword evidence="2" id="KW-0808">Transferase</keyword>
<feature type="domain" description="Methyltransferase type 11" evidence="1">
    <location>
        <begin position="35"/>
        <end position="129"/>
    </location>
</feature>
<dbReference type="InterPro" id="IPR029063">
    <property type="entry name" value="SAM-dependent_MTases_sf"/>
</dbReference>
<protein>
    <submittedName>
        <fullName evidence="2">Class I SAM-dependent methyltransferase</fullName>
    </submittedName>
</protein>
<proteinExistence type="predicted"/>
<gene>
    <name evidence="2" type="ORF">HZU72_20345</name>
</gene>
<dbReference type="CDD" id="cd02440">
    <property type="entry name" value="AdoMet_MTases"/>
    <property type="match status" value="1"/>
</dbReference>
<dbReference type="InterPro" id="IPR013216">
    <property type="entry name" value="Methyltransf_11"/>
</dbReference>
<dbReference type="PANTHER" id="PTHR43591:SF110">
    <property type="entry name" value="RHODANESE DOMAIN-CONTAINING PROTEIN"/>
    <property type="match status" value="1"/>
</dbReference>
<dbReference type="Proteomes" id="UP000520876">
    <property type="component" value="Unassembled WGS sequence"/>
</dbReference>
<keyword evidence="3" id="KW-1185">Reference proteome</keyword>
<evidence type="ECO:0000259" key="1">
    <source>
        <dbReference type="Pfam" id="PF08241"/>
    </source>
</evidence>
<dbReference type="PANTHER" id="PTHR43591">
    <property type="entry name" value="METHYLTRANSFERASE"/>
    <property type="match status" value="1"/>
</dbReference>
<dbReference type="RefSeq" id="WP_180095375.1">
    <property type="nucleotide sequence ID" value="NZ_CAXAZJ010000004.1"/>
</dbReference>
<dbReference type="GO" id="GO:0032259">
    <property type="term" value="P:methylation"/>
    <property type="evidence" value="ECO:0007669"/>
    <property type="project" value="UniProtKB-KW"/>
</dbReference>
<dbReference type="EMBL" id="JACCGK010000021">
    <property type="protein sequence ID" value="NYT74747.1"/>
    <property type="molecule type" value="Genomic_DNA"/>
</dbReference>
<dbReference type="Pfam" id="PF08241">
    <property type="entry name" value="Methyltransf_11"/>
    <property type="match status" value="1"/>
</dbReference>
<name>A0A7Z0NAQ2_9GAMM</name>
<dbReference type="Gene3D" id="3.40.50.150">
    <property type="entry name" value="Vaccinia Virus protein VP39"/>
    <property type="match status" value="1"/>
</dbReference>
<dbReference type="AlphaFoldDB" id="A0A7Z0NAQ2"/>
<organism evidence="2 3">
    <name type="scientific">Vreelandella sedimenti</name>
    <dbReference type="NCBI Taxonomy" id="2729618"/>
    <lineage>
        <taxon>Bacteria</taxon>
        <taxon>Pseudomonadati</taxon>
        <taxon>Pseudomonadota</taxon>
        <taxon>Gammaproteobacteria</taxon>
        <taxon>Oceanospirillales</taxon>
        <taxon>Halomonadaceae</taxon>
        <taxon>Vreelandella</taxon>
    </lineage>
</organism>
<sequence length="215" mass="23865">MFSEGWDKVASQANFNLEIDRERFLGMVNLHAKVLDFGCGYGRIVKELTECGYTDVTGIDPSSVMVERGHRMFPRLSLLHSSKAVLPFHDGTFDAVVACAVFTCITSLEERAVAVAEITRVLKPGGVVHIAEFCSEERAVFTSGLGISMRYSRPEELQELFGGFQYFHDEVVGTTTMSGKDAQSYRAFFTKPLNKASHGEVTALRLYHHSVTART</sequence>
<comment type="caution">
    <text evidence="2">The sequence shown here is derived from an EMBL/GenBank/DDBJ whole genome shotgun (WGS) entry which is preliminary data.</text>
</comment>
<evidence type="ECO:0000313" key="2">
    <source>
        <dbReference type="EMBL" id="NYT74747.1"/>
    </source>
</evidence>
<evidence type="ECO:0000313" key="3">
    <source>
        <dbReference type="Proteomes" id="UP000520876"/>
    </source>
</evidence>
<keyword evidence="2" id="KW-0489">Methyltransferase</keyword>
<dbReference type="GO" id="GO:0008757">
    <property type="term" value="F:S-adenosylmethionine-dependent methyltransferase activity"/>
    <property type="evidence" value="ECO:0007669"/>
    <property type="project" value="InterPro"/>
</dbReference>
<reference evidence="2 3" key="1">
    <citation type="submission" date="2020-07" db="EMBL/GenBank/DDBJ databases">
        <title>Halomonas sp. QX-2 draft genome sequence.</title>
        <authorList>
            <person name="Qiu X."/>
        </authorList>
    </citation>
    <scope>NUCLEOTIDE SEQUENCE [LARGE SCALE GENOMIC DNA]</scope>
    <source>
        <strain evidence="2 3">QX-2</strain>
    </source>
</reference>
<accession>A0A7Z0NAQ2</accession>